<accession>A0A484KPF7</accession>
<keyword evidence="3" id="KW-1185">Reference proteome</keyword>
<dbReference type="PANTHER" id="PTHR33018">
    <property type="entry name" value="OS10G0338966 PROTEIN-RELATED"/>
    <property type="match status" value="1"/>
</dbReference>
<dbReference type="AlphaFoldDB" id="A0A484KPF7"/>
<dbReference type="Pfam" id="PF26133">
    <property type="entry name" value="DUF8039"/>
    <property type="match status" value="1"/>
</dbReference>
<proteinExistence type="predicted"/>
<dbReference type="PANTHER" id="PTHR33018:SF34">
    <property type="entry name" value="OS02G0472350 PROTEIN"/>
    <property type="match status" value="1"/>
</dbReference>
<dbReference type="InterPro" id="IPR058352">
    <property type="entry name" value="DUF8039"/>
</dbReference>
<dbReference type="Proteomes" id="UP000595140">
    <property type="component" value="Unassembled WGS sequence"/>
</dbReference>
<gene>
    <name evidence="2" type="ORF">CCAM_LOCUS5718</name>
</gene>
<sequence length="446" mass="49979">MMGVINKLIGSPLSSPNLAPKAGNLIVQIVEDTAAHTGSLVENLSNEPHVEDDMKSGSNVLGTNKSLTMEEIVVHPVGISDDAFVIVTDLVPTDDVDEDNHHQDREEVFGDNLIVYGFTESFLLPDAERIHEAHKKRIKENKYPHLLSRKGYANMEMELSEKHSEEESELDRSIACVLARKDKHGHFKFENVKIPVPIDDEVVTVQQAINTFVAWPKEFVVIDVELPTMSIKRSVPKKNAGKKMKKLVRTSNEDYEEEFHVEFGPKYPFPLKHLWLWEKDALADDRSISFQLSEEAFAIEKKLLVFLSDIHALCSGGDIAGSIITIYLYCLYEYVKKYRMLETLAFVDPGLIGSLGCGNSGQRSRNLADWFMAATDGQYFIVPSSEDSVVVYIGKLVDFCVQVTIFGWDGISEAVGLCVHNSVELSSAPNLEVVRILDFPYLAKKN</sequence>
<dbReference type="EMBL" id="OOIL02000347">
    <property type="protein sequence ID" value="VFQ63942.1"/>
    <property type="molecule type" value="Genomic_DNA"/>
</dbReference>
<evidence type="ECO:0000313" key="2">
    <source>
        <dbReference type="EMBL" id="VFQ63942.1"/>
    </source>
</evidence>
<feature type="domain" description="DUF8039" evidence="1">
    <location>
        <begin position="188"/>
        <end position="222"/>
    </location>
</feature>
<organism evidence="2 3">
    <name type="scientific">Cuscuta campestris</name>
    <dbReference type="NCBI Taxonomy" id="132261"/>
    <lineage>
        <taxon>Eukaryota</taxon>
        <taxon>Viridiplantae</taxon>
        <taxon>Streptophyta</taxon>
        <taxon>Embryophyta</taxon>
        <taxon>Tracheophyta</taxon>
        <taxon>Spermatophyta</taxon>
        <taxon>Magnoliopsida</taxon>
        <taxon>eudicotyledons</taxon>
        <taxon>Gunneridae</taxon>
        <taxon>Pentapetalae</taxon>
        <taxon>asterids</taxon>
        <taxon>lamiids</taxon>
        <taxon>Solanales</taxon>
        <taxon>Convolvulaceae</taxon>
        <taxon>Cuscuteae</taxon>
        <taxon>Cuscuta</taxon>
        <taxon>Cuscuta subgen. Grammica</taxon>
        <taxon>Cuscuta sect. Cleistogrammica</taxon>
    </lineage>
</organism>
<protein>
    <recommendedName>
        <fullName evidence="1">DUF8039 domain-containing protein</fullName>
    </recommendedName>
</protein>
<evidence type="ECO:0000313" key="3">
    <source>
        <dbReference type="Proteomes" id="UP000595140"/>
    </source>
</evidence>
<name>A0A484KPF7_9ASTE</name>
<reference evidence="2 3" key="1">
    <citation type="submission" date="2018-04" db="EMBL/GenBank/DDBJ databases">
        <authorList>
            <person name="Vogel A."/>
        </authorList>
    </citation>
    <scope>NUCLEOTIDE SEQUENCE [LARGE SCALE GENOMIC DNA]</scope>
</reference>
<evidence type="ECO:0000259" key="1">
    <source>
        <dbReference type="Pfam" id="PF26133"/>
    </source>
</evidence>